<dbReference type="GO" id="GO:0003677">
    <property type="term" value="F:DNA binding"/>
    <property type="evidence" value="ECO:0007669"/>
    <property type="project" value="UniProtKB-KW"/>
</dbReference>
<dbReference type="CDD" id="cd06170">
    <property type="entry name" value="LuxR_C_like"/>
    <property type="match status" value="1"/>
</dbReference>
<dbReference type="AlphaFoldDB" id="A0A4R2GLZ7"/>
<dbReference type="Proteomes" id="UP000294881">
    <property type="component" value="Unassembled WGS sequence"/>
</dbReference>
<dbReference type="Pfam" id="PF00196">
    <property type="entry name" value="GerE"/>
    <property type="match status" value="1"/>
</dbReference>
<dbReference type="GO" id="GO:0006355">
    <property type="term" value="P:regulation of DNA-templated transcription"/>
    <property type="evidence" value="ECO:0007669"/>
    <property type="project" value="InterPro"/>
</dbReference>
<sequence length="359" mass="38380">MNFLIPNESTQRLPVGARLQLCAEVLTNLAGCHSGVLALIDACGSVQEYVRIGPAPERESGATVNEELRLLVRQMPQAADQFMGLAPCHPLIARLFGEPPVGRAHSVIGRISWQPDCDLVLVAGWRPTCLEPLEAALLGRGVNACRNAIQADSGKEGGEGAGLDLINSVVSPVIRVDERLNIVNLNEAAQRELMQGGVLREQGGRLASAACHAMEELRAAVRRSVREAGGEGRRSSIIPLTGDAGLPRFAIVAPSPLHGEDPTAVVVLPEIDGEEGARRLSALYSLTRAEEGVVRLILVGAAPVGIAAELGLTEATVRTYIKRIMVKLGINRRSEFFLLYILTMSPFRFPTGPLSCRSA</sequence>
<name>A0A4R2GLZ7_9HYPH</name>
<dbReference type="InterPro" id="IPR016032">
    <property type="entry name" value="Sig_transdc_resp-reg_C-effctor"/>
</dbReference>
<keyword evidence="3" id="KW-1185">Reference proteome</keyword>
<dbReference type="EMBL" id="SLWL01000016">
    <property type="protein sequence ID" value="TCO10030.1"/>
    <property type="molecule type" value="Genomic_DNA"/>
</dbReference>
<organism evidence="2 3">
    <name type="scientific">Camelimonas lactis</name>
    <dbReference type="NCBI Taxonomy" id="659006"/>
    <lineage>
        <taxon>Bacteria</taxon>
        <taxon>Pseudomonadati</taxon>
        <taxon>Pseudomonadota</taxon>
        <taxon>Alphaproteobacteria</taxon>
        <taxon>Hyphomicrobiales</taxon>
        <taxon>Chelatococcaceae</taxon>
        <taxon>Camelimonas</taxon>
    </lineage>
</organism>
<dbReference type="PRINTS" id="PR00038">
    <property type="entry name" value="HTHLUXR"/>
</dbReference>
<dbReference type="SMART" id="SM00421">
    <property type="entry name" value="HTH_LUXR"/>
    <property type="match status" value="1"/>
</dbReference>
<accession>A0A4R2GLZ7</accession>
<reference evidence="2 3" key="1">
    <citation type="submission" date="2019-03" db="EMBL/GenBank/DDBJ databases">
        <title>Genomic Encyclopedia of Type Strains, Phase IV (KMG-IV): sequencing the most valuable type-strain genomes for metagenomic binning, comparative biology and taxonomic classification.</title>
        <authorList>
            <person name="Goeker M."/>
        </authorList>
    </citation>
    <scope>NUCLEOTIDE SEQUENCE [LARGE SCALE GENOMIC DNA]</scope>
    <source>
        <strain evidence="2 3">DSM 22958</strain>
    </source>
</reference>
<gene>
    <name evidence="2" type="ORF">EV666_11665</name>
</gene>
<protein>
    <submittedName>
        <fullName evidence="2">DNA-binding CsgD family transcriptional regulator</fullName>
    </submittedName>
</protein>
<dbReference type="Gene3D" id="1.10.10.10">
    <property type="entry name" value="Winged helix-like DNA-binding domain superfamily/Winged helix DNA-binding domain"/>
    <property type="match status" value="1"/>
</dbReference>
<comment type="caution">
    <text evidence="2">The sequence shown here is derived from an EMBL/GenBank/DDBJ whole genome shotgun (WGS) entry which is preliminary data.</text>
</comment>
<keyword evidence="2" id="KW-0238">DNA-binding</keyword>
<dbReference type="SUPFAM" id="SSF46894">
    <property type="entry name" value="C-terminal effector domain of the bipartite response regulators"/>
    <property type="match status" value="1"/>
</dbReference>
<dbReference type="InterPro" id="IPR000792">
    <property type="entry name" value="Tscrpt_reg_LuxR_C"/>
</dbReference>
<feature type="domain" description="HTH luxR-type" evidence="1">
    <location>
        <begin position="279"/>
        <end position="344"/>
    </location>
</feature>
<evidence type="ECO:0000313" key="3">
    <source>
        <dbReference type="Proteomes" id="UP000294881"/>
    </source>
</evidence>
<proteinExistence type="predicted"/>
<dbReference type="PROSITE" id="PS50043">
    <property type="entry name" value="HTH_LUXR_2"/>
    <property type="match status" value="1"/>
</dbReference>
<evidence type="ECO:0000313" key="2">
    <source>
        <dbReference type="EMBL" id="TCO10030.1"/>
    </source>
</evidence>
<dbReference type="InterPro" id="IPR036388">
    <property type="entry name" value="WH-like_DNA-bd_sf"/>
</dbReference>
<evidence type="ECO:0000259" key="1">
    <source>
        <dbReference type="PROSITE" id="PS50043"/>
    </source>
</evidence>